<gene>
    <name evidence="1" type="ORF">LCGC14_0755550</name>
</gene>
<evidence type="ECO:0000313" key="1">
    <source>
        <dbReference type="EMBL" id="KKN38247.1"/>
    </source>
</evidence>
<organism evidence="1">
    <name type="scientific">marine sediment metagenome</name>
    <dbReference type="NCBI Taxonomy" id="412755"/>
    <lineage>
        <taxon>unclassified sequences</taxon>
        <taxon>metagenomes</taxon>
        <taxon>ecological metagenomes</taxon>
    </lineage>
</organism>
<sequence>MGEKKKRLIPTKLGMICYRTLVPPDIANWIILDLGQAGDVEARIEGYIQFLEEARLWGIANEKFLGGSHDLSNEDYKKLEKYKEISKGESDDEDE</sequence>
<comment type="caution">
    <text evidence="1">The sequence shown here is derived from an EMBL/GenBank/DDBJ whole genome shotgun (WGS) entry which is preliminary data.</text>
</comment>
<protein>
    <submittedName>
        <fullName evidence="1">Uncharacterized protein</fullName>
    </submittedName>
</protein>
<accession>A0A0F9QML0</accession>
<reference evidence="1" key="1">
    <citation type="journal article" date="2015" name="Nature">
        <title>Complex archaea that bridge the gap between prokaryotes and eukaryotes.</title>
        <authorList>
            <person name="Spang A."/>
            <person name="Saw J.H."/>
            <person name="Jorgensen S.L."/>
            <person name="Zaremba-Niedzwiedzka K."/>
            <person name="Martijn J."/>
            <person name="Lind A.E."/>
            <person name="van Eijk R."/>
            <person name="Schleper C."/>
            <person name="Guy L."/>
            <person name="Ettema T.J."/>
        </authorList>
    </citation>
    <scope>NUCLEOTIDE SEQUENCE</scope>
</reference>
<dbReference type="AlphaFoldDB" id="A0A0F9QML0"/>
<dbReference type="EMBL" id="LAZR01001843">
    <property type="protein sequence ID" value="KKN38247.1"/>
    <property type="molecule type" value="Genomic_DNA"/>
</dbReference>
<name>A0A0F9QML0_9ZZZZ</name>
<proteinExistence type="predicted"/>